<feature type="region of interest" description="Disordered" evidence="1">
    <location>
        <begin position="278"/>
        <end position="297"/>
    </location>
</feature>
<evidence type="ECO:0000256" key="1">
    <source>
        <dbReference type="SAM" id="MobiDB-lite"/>
    </source>
</evidence>
<dbReference type="Gene3D" id="2.130.10.10">
    <property type="entry name" value="YVTN repeat-like/Quinoprotein amine dehydrogenase"/>
    <property type="match status" value="2"/>
</dbReference>
<dbReference type="NCBIfam" id="NF045728">
    <property type="entry name" value="glycosyl_F510_1955"/>
    <property type="match status" value="1"/>
</dbReference>
<dbReference type="InterPro" id="IPR015943">
    <property type="entry name" value="WD40/YVTN_repeat-like_dom_sf"/>
</dbReference>
<evidence type="ECO:0000313" key="3">
    <source>
        <dbReference type="EMBL" id="KAB8182142.1"/>
    </source>
</evidence>
<dbReference type="CDD" id="cd15482">
    <property type="entry name" value="Sialidase_non-viral"/>
    <property type="match status" value="1"/>
</dbReference>
<gene>
    <name evidence="3" type="ORF">FH610_024650</name>
</gene>
<dbReference type="SUPFAM" id="SSF110296">
    <property type="entry name" value="Oligoxyloglucan reducing end-specific cellobiohydrolase"/>
    <property type="match status" value="1"/>
</dbReference>
<dbReference type="AlphaFoldDB" id="A0A5N6BNQ7"/>
<feature type="signal peptide" evidence="2">
    <location>
        <begin position="1"/>
        <end position="27"/>
    </location>
</feature>
<protein>
    <submittedName>
        <fullName evidence="3">Exo-alpha-sialidase</fullName>
    </submittedName>
</protein>
<organism evidence="3 4">
    <name type="scientific">Microbispora catharanthi</name>
    <dbReference type="NCBI Taxonomy" id="1712871"/>
    <lineage>
        <taxon>Bacteria</taxon>
        <taxon>Bacillati</taxon>
        <taxon>Actinomycetota</taxon>
        <taxon>Actinomycetes</taxon>
        <taxon>Streptosporangiales</taxon>
        <taxon>Streptosporangiaceae</taxon>
        <taxon>Microbispora</taxon>
    </lineage>
</organism>
<keyword evidence="4" id="KW-1185">Reference proteome</keyword>
<dbReference type="EMBL" id="VDMA02000014">
    <property type="protein sequence ID" value="KAB8182142.1"/>
    <property type="molecule type" value="Genomic_DNA"/>
</dbReference>
<sequence length="297" mass="30749">MLPTRRRLSGIVALLALLVTGCQVGQADQVDQTRAQRSDSMDPGIGHVHGLGIDPADGSIYVAGHFGLFQVRATNTAVRIADRVQDHMGFTVVGPKTFLASGHPSAVDLAAGSPAHLGLIRTTDAGLTWKTVSEAGTADFHVLQPAGASLYAYDSQSGRIRRSTDNGVTWADGAQLQVADLAGSADQPDRLYATTPEGPVVSQNGGKTFAALTGAPLLTFLDAPGKGLLVGIATDGTVRRSEDGGKTWKNQGTVPGPATAFSTTDGRRLLTAADDGTVYQSQDGGRTFSPAYKPAPA</sequence>
<evidence type="ECO:0000313" key="4">
    <source>
        <dbReference type="Proteomes" id="UP000313066"/>
    </source>
</evidence>
<evidence type="ECO:0000256" key="2">
    <source>
        <dbReference type="SAM" id="SignalP"/>
    </source>
</evidence>
<dbReference type="Proteomes" id="UP000313066">
    <property type="component" value="Unassembled WGS sequence"/>
</dbReference>
<keyword evidence="2" id="KW-0732">Signal</keyword>
<dbReference type="PROSITE" id="PS51257">
    <property type="entry name" value="PROKAR_LIPOPROTEIN"/>
    <property type="match status" value="1"/>
</dbReference>
<accession>A0A5N6BNQ7</accession>
<comment type="caution">
    <text evidence="3">The sequence shown here is derived from an EMBL/GenBank/DDBJ whole genome shotgun (WGS) entry which is preliminary data.</text>
</comment>
<proteinExistence type="predicted"/>
<reference evidence="3 4" key="1">
    <citation type="submission" date="2019-10" db="EMBL/GenBank/DDBJ databases">
        <title>Nonomuraea sp. nov., isolated from Phyllanthus amarus.</title>
        <authorList>
            <person name="Klykleung N."/>
            <person name="Tanasupawat S."/>
        </authorList>
    </citation>
    <scope>NUCLEOTIDE SEQUENCE [LARGE SCALE GENOMIC DNA]</scope>
    <source>
        <strain evidence="3 4">CR1-09</strain>
    </source>
</reference>
<feature type="chain" id="PRO_5024358053" evidence="2">
    <location>
        <begin position="28"/>
        <end position="297"/>
    </location>
</feature>
<dbReference type="RefSeq" id="WP_139577219.1">
    <property type="nucleotide sequence ID" value="NZ_VDMA02000014.1"/>
</dbReference>
<name>A0A5N6BNQ7_9ACTN</name>
<dbReference type="InterPro" id="IPR054817">
    <property type="entry name" value="Glycosyl_F510_1955-like"/>
</dbReference>